<dbReference type="GO" id="GO:0005634">
    <property type="term" value="C:nucleus"/>
    <property type="evidence" value="ECO:0007669"/>
    <property type="project" value="UniProtKB-SubCell"/>
</dbReference>
<dbReference type="SUPFAM" id="SSF47459">
    <property type="entry name" value="HLH, helix-loop-helix DNA-binding domain"/>
    <property type="match status" value="1"/>
</dbReference>
<dbReference type="PANTHER" id="PTHR46133:SF9">
    <property type="entry name" value="TRANSCRIPTION FACTOR BHLH104"/>
    <property type="match status" value="1"/>
</dbReference>
<evidence type="ECO:0000256" key="1">
    <source>
        <dbReference type="ARBA" id="ARBA00004123"/>
    </source>
</evidence>
<keyword evidence="4" id="KW-0539">Nucleus</keyword>
<dbReference type="SMART" id="SM00353">
    <property type="entry name" value="HLH"/>
    <property type="match status" value="1"/>
</dbReference>
<dbReference type="EMBL" id="JBDFQZ010000005">
    <property type="protein sequence ID" value="KAK9724356.1"/>
    <property type="molecule type" value="Genomic_DNA"/>
</dbReference>
<evidence type="ECO:0000256" key="3">
    <source>
        <dbReference type="ARBA" id="ARBA00023163"/>
    </source>
</evidence>
<dbReference type="Gene3D" id="4.10.280.10">
    <property type="entry name" value="Helix-loop-helix DNA-binding domain"/>
    <property type="match status" value="1"/>
</dbReference>
<dbReference type="AlphaFoldDB" id="A0AAW1KTY1"/>
<dbReference type="InterPro" id="IPR011598">
    <property type="entry name" value="bHLH_dom"/>
</dbReference>
<dbReference type="PROSITE" id="PS50888">
    <property type="entry name" value="BHLH"/>
    <property type="match status" value="1"/>
</dbReference>
<accession>A0AAW1KTY1</accession>
<keyword evidence="3" id="KW-0804">Transcription</keyword>
<dbReference type="Proteomes" id="UP001443914">
    <property type="component" value="Unassembled WGS sequence"/>
</dbReference>
<evidence type="ECO:0000256" key="4">
    <source>
        <dbReference type="ARBA" id="ARBA00023242"/>
    </source>
</evidence>
<dbReference type="GO" id="GO:0006879">
    <property type="term" value="P:intracellular iron ion homeostasis"/>
    <property type="evidence" value="ECO:0007669"/>
    <property type="project" value="InterPro"/>
</dbReference>
<keyword evidence="9" id="KW-1185">Reference proteome</keyword>
<keyword evidence="5" id="KW-0175">Coiled coil</keyword>
<dbReference type="Pfam" id="PF00010">
    <property type="entry name" value="HLH"/>
    <property type="match status" value="1"/>
</dbReference>
<comment type="subcellular location">
    <subcellularLocation>
        <location evidence="1">Nucleus</location>
    </subcellularLocation>
</comment>
<evidence type="ECO:0000256" key="2">
    <source>
        <dbReference type="ARBA" id="ARBA00023015"/>
    </source>
</evidence>
<dbReference type="InterPro" id="IPR036638">
    <property type="entry name" value="HLH_DNA-bd_sf"/>
</dbReference>
<name>A0AAW1KTY1_SAPOF</name>
<dbReference type="CDD" id="cd11446">
    <property type="entry name" value="bHLH_AtILR3_like"/>
    <property type="match status" value="1"/>
</dbReference>
<reference evidence="8 9" key="1">
    <citation type="submission" date="2024-03" db="EMBL/GenBank/DDBJ databases">
        <title>WGS assembly of Saponaria officinalis var. Norfolk2.</title>
        <authorList>
            <person name="Jenkins J."/>
            <person name="Shu S."/>
            <person name="Grimwood J."/>
            <person name="Barry K."/>
            <person name="Goodstein D."/>
            <person name="Schmutz J."/>
            <person name="Leebens-Mack J."/>
            <person name="Osbourn A."/>
        </authorList>
    </citation>
    <scope>NUCLEOTIDE SEQUENCE [LARGE SCALE GENOMIC DNA]</scope>
    <source>
        <strain evidence="9">cv. Norfolk2</strain>
        <strain evidence="8">JIC</strain>
        <tissue evidence="8">Leaf</tissue>
    </source>
</reference>
<dbReference type="GO" id="GO:0046983">
    <property type="term" value="F:protein dimerization activity"/>
    <property type="evidence" value="ECO:0007669"/>
    <property type="project" value="InterPro"/>
</dbReference>
<protein>
    <recommendedName>
        <fullName evidence="7">BHLH domain-containing protein</fullName>
    </recommendedName>
</protein>
<evidence type="ECO:0000259" key="7">
    <source>
        <dbReference type="PROSITE" id="PS50888"/>
    </source>
</evidence>
<evidence type="ECO:0000256" key="6">
    <source>
        <dbReference type="SAM" id="MobiDB-lite"/>
    </source>
</evidence>
<evidence type="ECO:0000256" key="5">
    <source>
        <dbReference type="SAM" id="Coils"/>
    </source>
</evidence>
<sequence length="248" mass="28471">MEFFEEDNKMGSFDDNFIDGFFDGSFIYDDTSLDFSLVNSSSFNIDFSQKSGAPQEHESLKPCPKQSYSIDIDFSHSGSAGDENESEMEYPKKRARTDKPKTKACRERERREKFNISFLGLSSVLEPGRIAKTDKLAILNDAIQVVKQLRTEAKNYKEENKKLQEEIQCLKAEKNELREEKLTLKAEKQKMEQQLKTMNAPSFPAAAFHGGVNKMDVYPSYGMYPMWHYLPPSTRDISHDHELRPPAA</sequence>
<comment type="caution">
    <text evidence="8">The sequence shown here is derived from an EMBL/GenBank/DDBJ whole genome shotgun (WGS) entry which is preliminary data.</text>
</comment>
<gene>
    <name evidence="8" type="ORF">RND81_05G067000</name>
</gene>
<dbReference type="InterPro" id="IPR044818">
    <property type="entry name" value="ILR3-like"/>
</dbReference>
<feature type="compositionally biased region" description="Basic and acidic residues" evidence="6">
    <location>
        <begin position="89"/>
        <end position="107"/>
    </location>
</feature>
<dbReference type="GO" id="GO:0003700">
    <property type="term" value="F:DNA-binding transcription factor activity"/>
    <property type="evidence" value="ECO:0007669"/>
    <property type="project" value="InterPro"/>
</dbReference>
<feature type="region of interest" description="Disordered" evidence="6">
    <location>
        <begin position="74"/>
        <end position="107"/>
    </location>
</feature>
<dbReference type="EMBL" id="JBDFQZ010000005">
    <property type="protein sequence ID" value="KAK9724355.1"/>
    <property type="molecule type" value="Genomic_DNA"/>
</dbReference>
<keyword evidence="2" id="KW-0805">Transcription regulation</keyword>
<dbReference type="PANTHER" id="PTHR46133">
    <property type="entry name" value="BHLH TRANSCRIPTION FACTOR"/>
    <property type="match status" value="1"/>
</dbReference>
<evidence type="ECO:0000313" key="9">
    <source>
        <dbReference type="Proteomes" id="UP001443914"/>
    </source>
</evidence>
<feature type="domain" description="BHLH" evidence="7">
    <location>
        <begin position="98"/>
        <end position="149"/>
    </location>
</feature>
<proteinExistence type="predicted"/>
<organism evidence="8 9">
    <name type="scientific">Saponaria officinalis</name>
    <name type="common">Common soapwort</name>
    <name type="synonym">Lychnis saponaria</name>
    <dbReference type="NCBI Taxonomy" id="3572"/>
    <lineage>
        <taxon>Eukaryota</taxon>
        <taxon>Viridiplantae</taxon>
        <taxon>Streptophyta</taxon>
        <taxon>Embryophyta</taxon>
        <taxon>Tracheophyta</taxon>
        <taxon>Spermatophyta</taxon>
        <taxon>Magnoliopsida</taxon>
        <taxon>eudicotyledons</taxon>
        <taxon>Gunneridae</taxon>
        <taxon>Pentapetalae</taxon>
        <taxon>Caryophyllales</taxon>
        <taxon>Caryophyllaceae</taxon>
        <taxon>Caryophylleae</taxon>
        <taxon>Saponaria</taxon>
    </lineage>
</organism>
<feature type="coiled-coil region" evidence="5">
    <location>
        <begin position="139"/>
        <end position="197"/>
    </location>
</feature>
<evidence type="ECO:0000313" key="8">
    <source>
        <dbReference type="EMBL" id="KAK9724355.1"/>
    </source>
</evidence>